<protein>
    <recommendedName>
        <fullName evidence="3">Winged helix DNA-binding domain-containing protein</fullName>
    </recommendedName>
</protein>
<name>A0A917SPN7_9ACTN</name>
<evidence type="ECO:0008006" key="3">
    <source>
        <dbReference type="Google" id="ProtNLM"/>
    </source>
</evidence>
<reference evidence="1" key="1">
    <citation type="journal article" date="2014" name="Int. J. Syst. Evol. Microbiol.">
        <title>Complete genome sequence of Corynebacterium casei LMG S-19264T (=DSM 44701T), isolated from a smear-ripened cheese.</title>
        <authorList>
            <consortium name="US DOE Joint Genome Institute (JGI-PGF)"/>
            <person name="Walter F."/>
            <person name="Albersmeier A."/>
            <person name="Kalinowski J."/>
            <person name="Ruckert C."/>
        </authorList>
    </citation>
    <scope>NUCLEOTIDE SEQUENCE</scope>
    <source>
        <strain evidence="1">CGMCC 4.7308</strain>
    </source>
</reference>
<dbReference type="PANTHER" id="PTHR38479:SF2">
    <property type="entry name" value="WINGED HELIX DNA-BINDING DOMAIN-CONTAINING PROTEIN"/>
    <property type="match status" value="1"/>
</dbReference>
<evidence type="ECO:0000313" key="2">
    <source>
        <dbReference type="Proteomes" id="UP000655208"/>
    </source>
</evidence>
<evidence type="ECO:0000313" key="1">
    <source>
        <dbReference type="EMBL" id="GGL92642.1"/>
    </source>
</evidence>
<accession>A0A917SPN7</accession>
<comment type="caution">
    <text evidence="1">The sequence shown here is derived from an EMBL/GenBank/DDBJ whole genome shotgun (WGS) entry which is preliminary data.</text>
</comment>
<dbReference type="Proteomes" id="UP000655208">
    <property type="component" value="Unassembled WGS sequence"/>
</dbReference>
<keyword evidence="2" id="KW-1185">Reference proteome</keyword>
<proteinExistence type="predicted"/>
<dbReference type="PANTHER" id="PTHR38479">
    <property type="entry name" value="LMO0824 PROTEIN"/>
    <property type="match status" value="1"/>
</dbReference>
<dbReference type="Pfam" id="PF06224">
    <property type="entry name" value="AlkZ-like"/>
    <property type="match status" value="1"/>
</dbReference>
<gene>
    <name evidence="1" type="ORF">GCM10011594_10490</name>
</gene>
<sequence>MAVVGAVSYGVAMVPTMSRAEALAERLAATGLDGVPRDVAEVPALDLGVQDTGPDGARWALAQRGADVDLADPRLATVWTVRGAPHVYRRADLAGVAAATQPFSDADAGKRIYDAAKPLKAAGIGILEALDTIAGEMRAVTGEPTVKGEVSRRLAERLPAPYLRQCRPCRAVHLYEMPFRLAALRAALELRPGSSPPVLVPVAGLAPARRVPERLDVVRAVLRALGPATPAQVAAYLDARVDEVRVRWPTDAVEVEIDGEARWQLPGSQSGAGPAGPVVRLLGPFDPFLQLRDRELLVPDEQRRAELWPVLGRPGAVLVAAGGDVTVAGTWRPQLSGRRLRVRVQPWQRIAAAVTAAVAEQAERLAATRGARLTDVVTE</sequence>
<reference evidence="1" key="2">
    <citation type="submission" date="2020-09" db="EMBL/GenBank/DDBJ databases">
        <authorList>
            <person name="Sun Q."/>
            <person name="Zhou Y."/>
        </authorList>
    </citation>
    <scope>NUCLEOTIDE SEQUENCE</scope>
    <source>
        <strain evidence="1">CGMCC 4.7308</strain>
    </source>
</reference>
<organism evidence="1 2">
    <name type="scientific">Nakamurella endophytica</name>
    <dbReference type="NCBI Taxonomy" id="1748367"/>
    <lineage>
        <taxon>Bacteria</taxon>
        <taxon>Bacillati</taxon>
        <taxon>Actinomycetota</taxon>
        <taxon>Actinomycetes</taxon>
        <taxon>Nakamurellales</taxon>
        <taxon>Nakamurellaceae</taxon>
        <taxon>Nakamurella</taxon>
    </lineage>
</organism>
<dbReference type="AlphaFoldDB" id="A0A917SPN7"/>
<dbReference type="InterPro" id="IPR009351">
    <property type="entry name" value="AlkZ-like"/>
</dbReference>
<dbReference type="EMBL" id="BMNA01000002">
    <property type="protein sequence ID" value="GGL92642.1"/>
    <property type="molecule type" value="Genomic_DNA"/>
</dbReference>